<dbReference type="STRING" id="1195763.ABT56_18840"/>
<evidence type="ECO:0000313" key="5">
    <source>
        <dbReference type="EMBL" id="KLV03494.1"/>
    </source>
</evidence>
<evidence type="ECO:0000256" key="2">
    <source>
        <dbReference type="ARBA" id="ARBA00022741"/>
    </source>
</evidence>
<dbReference type="InterPro" id="IPR027417">
    <property type="entry name" value="P-loop_NTPase"/>
</dbReference>
<keyword evidence="2" id="KW-0547">Nucleotide-binding</keyword>
<dbReference type="Gene3D" id="3.40.50.300">
    <property type="entry name" value="P-loop containing nucleotide triphosphate hydrolases"/>
    <property type="match status" value="1"/>
</dbReference>
<evidence type="ECO:0000259" key="4">
    <source>
        <dbReference type="Pfam" id="PF00437"/>
    </source>
</evidence>
<dbReference type="PATRIC" id="fig|1195763.3.peg.4026"/>
<comment type="caution">
    <text evidence="5">The sequence shown here is derived from an EMBL/GenBank/DDBJ whole genome shotgun (WGS) entry which is preliminary data.</text>
</comment>
<organism evidence="5 6">
    <name type="scientific">Photobacterium aquae</name>
    <dbReference type="NCBI Taxonomy" id="1195763"/>
    <lineage>
        <taxon>Bacteria</taxon>
        <taxon>Pseudomonadati</taxon>
        <taxon>Pseudomonadota</taxon>
        <taxon>Gammaproteobacteria</taxon>
        <taxon>Vibrionales</taxon>
        <taxon>Vibrionaceae</taxon>
        <taxon>Photobacterium</taxon>
    </lineage>
</organism>
<protein>
    <recommendedName>
        <fullName evidence="4">Bacterial type II secretion system protein E domain-containing protein</fullName>
    </recommendedName>
</protein>
<sequence>MNVVIDEYLKTIYLEDSSSLFFDNGHIWTVNLQAPRLQNIIDHVKESRDLLDGKYFGKSPFVRKVKNSVLDAYRTDLKKKQEVRDEIDFDISNTSDVKDRLWFIMQESIKRGASDVHIEVLKSSTRLLCRVDGVRVQIGDEIPDPNYGRSIFSVIFLDVAIDKLSDFSEAATNAGRIEVPLLVKGKLRNTIWRASYMPAKDHGGKVSLRWLNKNDSIPELEDLGYTDGQLAQFYKFIRRSKGVFLLSGVTNSGKTTLISSLIKKSKEQYSGRSHHTLEDPPEFDLGVVQTHVQPHQKVAEDLDEYKDYGYYTKVLLRQDPDFISIGEIRDHNVAMETCRLGDTGQLVVATLHTSSAIGIGETLISQYKVEPAILATPDLMVIWATQTLVSTLCPHCKVSHNEVKEYYQSLNLESEYNRGMEIFSLNKVDEDLKDVYWKNPKGCSECNNGQKGLTSLLEMIVFDNDDLKYLSNQDYLGWHKSLISKGYKELKDHAILKIKYGMLDVNTAADRVPTLIPQESHSVYLKMLN</sequence>
<dbReference type="GO" id="GO:0005886">
    <property type="term" value="C:plasma membrane"/>
    <property type="evidence" value="ECO:0007669"/>
    <property type="project" value="TreeGrafter"/>
</dbReference>
<dbReference type="PANTHER" id="PTHR30258:SF1">
    <property type="entry name" value="PROTEIN TRANSPORT PROTEIN HOFB HOMOLOG"/>
    <property type="match status" value="1"/>
</dbReference>
<dbReference type="Gene3D" id="3.30.450.90">
    <property type="match status" value="1"/>
</dbReference>
<keyword evidence="3" id="KW-0067">ATP-binding</keyword>
<dbReference type="SUPFAM" id="SSF52540">
    <property type="entry name" value="P-loop containing nucleoside triphosphate hydrolases"/>
    <property type="match status" value="1"/>
</dbReference>
<evidence type="ECO:0000256" key="3">
    <source>
        <dbReference type="ARBA" id="ARBA00022840"/>
    </source>
</evidence>
<dbReference type="GO" id="GO:0016887">
    <property type="term" value="F:ATP hydrolysis activity"/>
    <property type="evidence" value="ECO:0007669"/>
    <property type="project" value="TreeGrafter"/>
</dbReference>
<evidence type="ECO:0000313" key="6">
    <source>
        <dbReference type="Proteomes" id="UP000036097"/>
    </source>
</evidence>
<dbReference type="AlphaFoldDB" id="A0A0J1GVM0"/>
<comment type="similarity">
    <text evidence="1">Belongs to the GSP E family.</text>
</comment>
<dbReference type="GO" id="GO:0005524">
    <property type="term" value="F:ATP binding"/>
    <property type="evidence" value="ECO:0007669"/>
    <property type="project" value="UniProtKB-KW"/>
</dbReference>
<keyword evidence="6" id="KW-1185">Reference proteome</keyword>
<dbReference type="RefSeq" id="WP_047880457.1">
    <property type="nucleotide sequence ID" value="NZ_LDOT01000032.1"/>
</dbReference>
<accession>A0A0J1GVM0</accession>
<dbReference type="Pfam" id="PF00437">
    <property type="entry name" value="T2SSE"/>
    <property type="match status" value="1"/>
</dbReference>
<dbReference type="PANTHER" id="PTHR30258">
    <property type="entry name" value="TYPE II SECRETION SYSTEM PROTEIN GSPE-RELATED"/>
    <property type="match status" value="1"/>
</dbReference>
<gene>
    <name evidence="5" type="ORF">ABT56_18840</name>
</gene>
<dbReference type="Proteomes" id="UP000036097">
    <property type="component" value="Unassembled WGS sequence"/>
</dbReference>
<dbReference type="OrthoDB" id="5790493at2"/>
<reference evidence="5 6" key="1">
    <citation type="submission" date="2015-05" db="EMBL/GenBank/DDBJ databases">
        <title>Photobacterium galathea sp. nov.</title>
        <authorList>
            <person name="Machado H."/>
            <person name="Gram L."/>
        </authorList>
    </citation>
    <scope>NUCLEOTIDE SEQUENCE [LARGE SCALE GENOMIC DNA]</scope>
    <source>
        <strain evidence="5 6">CGMCC 1.12159</strain>
    </source>
</reference>
<proteinExistence type="inferred from homology"/>
<evidence type="ECO:0000256" key="1">
    <source>
        <dbReference type="ARBA" id="ARBA00006611"/>
    </source>
</evidence>
<dbReference type="EMBL" id="LDOT01000032">
    <property type="protein sequence ID" value="KLV03494.1"/>
    <property type="molecule type" value="Genomic_DNA"/>
</dbReference>
<name>A0A0J1GVM0_9GAMM</name>
<dbReference type="InterPro" id="IPR001482">
    <property type="entry name" value="T2SS/T4SS_dom"/>
</dbReference>
<feature type="domain" description="Bacterial type II secretion system protein E" evidence="4">
    <location>
        <begin position="103"/>
        <end position="505"/>
    </location>
</feature>